<dbReference type="SMART" id="SM01320">
    <property type="entry name" value="TRP_N"/>
    <property type="match status" value="1"/>
</dbReference>
<keyword evidence="6 8" id="KW-0472">Membrane</keyword>
<evidence type="ECO:0000256" key="8">
    <source>
        <dbReference type="SAM" id="Phobius"/>
    </source>
</evidence>
<comment type="similarity">
    <text evidence="2">Belongs to the transient receptor potential (TRP) ion channel family.</text>
</comment>
<protein>
    <recommendedName>
        <fullName evidence="9">ML-like domain-containing protein</fullName>
    </recommendedName>
</protein>
<keyword evidence="11" id="KW-1185">Reference proteome</keyword>
<evidence type="ECO:0000256" key="4">
    <source>
        <dbReference type="ARBA" id="ARBA00022729"/>
    </source>
</evidence>
<comment type="subcellular location">
    <subcellularLocation>
        <location evidence="1">Membrane</location>
        <topology evidence="1">Multi-pass membrane protein</topology>
    </subcellularLocation>
</comment>
<feature type="transmembrane region" description="Helical" evidence="8">
    <location>
        <begin position="629"/>
        <end position="652"/>
    </location>
</feature>
<comment type="caution">
    <text evidence="10">The sequence shown here is derived from an EMBL/GenBank/DDBJ whole genome shotgun (WGS) entry which is preliminary data.</text>
</comment>
<evidence type="ECO:0000256" key="2">
    <source>
        <dbReference type="ARBA" id="ARBA00010642"/>
    </source>
</evidence>
<feature type="region of interest" description="Disordered" evidence="7">
    <location>
        <begin position="924"/>
        <end position="1041"/>
    </location>
</feature>
<evidence type="ECO:0000313" key="10">
    <source>
        <dbReference type="EMBL" id="KAK4194807.1"/>
    </source>
</evidence>
<dbReference type="AlphaFoldDB" id="A0AAN6XA07"/>
<proteinExistence type="inferred from homology"/>
<dbReference type="GO" id="GO:0009272">
    <property type="term" value="P:fungal-type cell wall biogenesis"/>
    <property type="evidence" value="ECO:0007669"/>
    <property type="project" value="TreeGrafter"/>
</dbReference>
<evidence type="ECO:0000256" key="1">
    <source>
        <dbReference type="ARBA" id="ARBA00004141"/>
    </source>
</evidence>
<organism evidence="10 11">
    <name type="scientific">Triangularia verruculosa</name>
    <dbReference type="NCBI Taxonomy" id="2587418"/>
    <lineage>
        <taxon>Eukaryota</taxon>
        <taxon>Fungi</taxon>
        <taxon>Dikarya</taxon>
        <taxon>Ascomycota</taxon>
        <taxon>Pezizomycotina</taxon>
        <taxon>Sordariomycetes</taxon>
        <taxon>Sordariomycetidae</taxon>
        <taxon>Sordariales</taxon>
        <taxon>Podosporaceae</taxon>
        <taxon>Triangularia</taxon>
    </lineage>
</organism>
<dbReference type="Pfam" id="PF14558">
    <property type="entry name" value="TRP_N"/>
    <property type="match status" value="1"/>
</dbReference>
<feature type="transmembrane region" description="Helical" evidence="8">
    <location>
        <begin position="488"/>
        <end position="507"/>
    </location>
</feature>
<keyword evidence="5 8" id="KW-1133">Transmembrane helix</keyword>
<dbReference type="InterPro" id="IPR010308">
    <property type="entry name" value="TRP_C"/>
</dbReference>
<dbReference type="EMBL" id="MU864038">
    <property type="protein sequence ID" value="KAK4194807.1"/>
    <property type="molecule type" value="Genomic_DNA"/>
</dbReference>
<dbReference type="InterPro" id="IPR032800">
    <property type="entry name" value="TRP_N"/>
</dbReference>
<reference evidence="10" key="2">
    <citation type="submission" date="2023-05" db="EMBL/GenBank/DDBJ databases">
        <authorList>
            <consortium name="Lawrence Berkeley National Laboratory"/>
            <person name="Steindorff A."/>
            <person name="Hensen N."/>
            <person name="Bonometti L."/>
            <person name="Westerberg I."/>
            <person name="Brannstrom I.O."/>
            <person name="Guillou S."/>
            <person name="Cros-Aarteil S."/>
            <person name="Calhoun S."/>
            <person name="Haridas S."/>
            <person name="Kuo A."/>
            <person name="Mondo S."/>
            <person name="Pangilinan J."/>
            <person name="Riley R."/>
            <person name="Labutti K."/>
            <person name="Andreopoulos B."/>
            <person name="Lipzen A."/>
            <person name="Chen C."/>
            <person name="Yanf M."/>
            <person name="Daum C."/>
            <person name="Ng V."/>
            <person name="Clum A."/>
            <person name="Ohm R."/>
            <person name="Martin F."/>
            <person name="Silar P."/>
            <person name="Natvig D."/>
            <person name="Lalanne C."/>
            <person name="Gautier V."/>
            <person name="Ament-Velasquez S.L."/>
            <person name="Kruys A."/>
            <person name="Hutchinson M.I."/>
            <person name="Powell A.J."/>
            <person name="Barry K."/>
            <person name="Miller A.N."/>
            <person name="Grigoriev I.V."/>
            <person name="Debuchy R."/>
            <person name="Gladieux P."/>
            <person name="Thoren M.H."/>
            <person name="Johannesson H."/>
        </authorList>
    </citation>
    <scope>NUCLEOTIDE SEQUENCE</scope>
    <source>
        <strain evidence="10">CBS 315.58</strain>
    </source>
</reference>
<reference evidence="10" key="1">
    <citation type="journal article" date="2023" name="Mol. Phylogenet. Evol.">
        <title>Genome-scale phylogeny and comparative genomics of the fungal order Sordariales.</title>
        <authorList>
            <person name="Hensen N."/>
            <person name="Bonometti L."/>
            <person name="Westerberg I."/>
            <person name="Brannstrom I.O."/>
            <person name="Guillou S."/>
            <person name="Cros-Aarteil S."/>
            <person name="Calhoun S."/>
            <person name="Haridas S."/>
            <person name="Kuo A."/>
            <person name="Mondo S."/>
            <person name="Pangilinan J."/>
            <person name="Riley R."/>
            <person name="LaButti K."/>
            <person name="Andreopoulos B."/>
            <person name="Lipzen A."/>
            <person name="Chen C."/>
            <person name="Yan M."/>
            <person name="Daum C."/>
            <person name="Ng V."/>
            <person name="Clum A."/>
            <person name="Steindorff A."/>
            <person name="Ohm R.A."/>
            <person name="Martin F."/>
            <person name="Silar P."/>
            <person name="Natvig D.O."/>
            <person name="Lalanne C."/>
            <person name="Gautier V."/>
            <person name="Ament-Velasquez S.L."/>
            <person name="Kruys A."/>
            <person name="Hutchinson M.I."/>
            <person name="Powell A.J."/>
            <person name="Barry K."/>
            <person name="Miller A.N."/>
            <person name="Grigoriev I.V."/>
            <person name="Debuchy R."/>
            <person name="Gladieux P."/>
            <person name="Hiltunen Thoren M."/>
            <person name="Johannesson H."/>
        </authorList>
    </citation>
    <scope>NUCLEOTIDE SEQUENCE</scope>
    <source>
        <strain evidence="10">CBS 315.58</strain>
    </source>
</reference>
<keyword evidence="4" id="KW-0732">Signal</keyword>
<evidence type="ECO:0000313" key="11">
    <source>
        <dbReference type="Proteomes" id="UP001303160"/>
    </source>
</evidence>
<feature type="transmembrane region" description="Helical" evidence="8">
    <location>
        <begin position="765"/>
        <end position="785"/>
    </location>
</feature>
<gene>
    <name evidence="10" type="ORF">QBC40DRAFT_318220</name>
</gene>
<dbReference type="GO" id="GO:0055085">
    <property type="term" value="P:transmembrane transport"/>
    <property type="evidence" value="ECO:0007669"/>
    <property type="project" value="TreeGrafter"/>
</dbReference>
<dbReference type="PANTHER" id="PTHR31145:SF2">
    <property type="entry name" value="FLAVIN CARRIER PROTEIN 2"/>
    <property type="match status" value="1"/>
</dbReference>
<dbReference type="GO" id="GO:0016020">
    <property type="term" value="C:membrane"/>
    <property type="evidence" value="ECO:0007669"/>
    <property type="project" value="UniProtKB-SubCell"/>
</dbReference>
<dbReference type="InterPro" id="IPR040241">
    <property type="entry name" value="TRP_Flc/Pkd2-like"/>
</dbReference>
<name>A0AAN6XA07_9PEZI</name>
<feature type="transmembrane region" description="Helical" evidence="8">
    <location>
        <begin position="856"/>
        <end position="882"/>
    </location>
</feature>
<accession>A0AAN6XA07</accession>
<evidence type="ECO:0000256" key="7">
    <source>
        <dbReference type="SAM" id="MobiDB-lite"/>
    </source>
</evidence>
<dbReference type="Proteomes" id="UP001303160">
    <property type="component" value="Unassembled WGS sequence"/>
</dbReference>
<evidence type="ECO:0000256" key="5">
    <source>
        <dbReference type="ARBA" id="ARBA00022989"/>
    </source>
</evidence>
<dbReference type="PANTHER" id="PTHR31145">
    <property type="entry name" value="INTEGRAL MEMBRANE PROTEIN (AFU_ORTHOLOGUE AFUA_7G01610)"/>
    <property type="match status" value="1"/>
</dbReference>
<evidence type="ECO:0000256" key="6">
    <source>
        <dbReference type="ARBA" id="ARBA00023136"/>
    </source>
</evidence>
<feature type="domain" description="ML-like" evidence="9">
    <location>
        <begin position="306"/>
        <end position="449"/>
    </location>
</feature>
<feature type="transmembrane region" description="Helical" evidence="8">
    <location>
        <begin position="791"/>
        <end position="811"/>
    </location>
</feature>
<feature type="transmembrane region" description="Helical" evidence="8">
    <location>
        <begin position="703"/>
        <end position="724"/>
    </location>
</feature>
<feature type="transmembrane region" description="Helical" evidence="8">
    <location>
        <begin position="823"/>
        <end position="844"/>
    </location>
</feature>
<dbReference type="Pfam" id="PF06011">
    <property type="entry name" value="TRP"/>
    <property type="match status" value="1"/>
</dbReference>
<evidence type="ECO:0000259" key="9">
    <source>
        <dbReference type="SMART" id="SM01320"/>
    </source>
</evidence>
<sequence>MVGVSHYGLSSRLRGHPGGWWSVSGGRKPRKEYSIFDLKNQQHQEEEGITILKVETPFVKVVRALPLLLVSVLAYQFWLKTGKVVFEGEGREDIAILKRFSGWAWLEESTRAALVVFNRVCGSLYNVVRGCEAIAKQPGRLVTFGVAQQPDLSTRRSIPSLSPPLNPIGTNTPESLVCARPSEPQTTTDHCPSPVIEGCQTIDELTQGVVTVGTTIGGECTSEQNWARTTPSPTVSSKYSPTTIKTVDHTTHSFRPVFIPPRPIQKGFQVPARAGFRSTKMRLPSFNSLFAISTLASLLLPVAAESVLRSSSLEACQANSGFRASLFDVVFTPNNRTVAINLMATSSIEGYVLFDITILAYGYKAIQTTVDPCEAKIMGLCPMTSGKMTNPFNLGPFEPGALDVIPGIAYTFPDLDATVKVYINMTSGEQKGQTIACLEADVSNGKTVDLIGVKWAAAAVILVAMIASAVVAGLGFTNAASHIAANTLALLAYFQSQAMIGLCSVSLPPVVQSWTQDFQWTMGIIRVGFIQTILTWYQRSTGGTASVIFDTLSIVSVQVEKVKRSLPMLEPAVQAVQRRAADVAHHASTLGKRSYEKTEWGSYIVYGIQRVAFRARIETTNLFLTGITFFYILCVILVILVLLFKVGVEVAIKFKLSKGKSFSEFRAGWLTTLKGILFRLTLICFPPVAILCLWEFTQVDSPGAVVVAVFFFFSMLGALSYAAYNVTVTARRSVTLHRNPAYILFSDPRVLNKWGFLYVQYRASAYYFIVPTIVYILVKGMFIALAQKSGVVQAVALIIIEAAALITVSVIRPFMDKSTNSFNIAICSINFVNAIFLFVFTDVFGLPGLVIGVVGVVFWIANAAFSLILLLMLIITTGIIMFHNNPDTRYQFMNDDRTSFIKSQTHIATTSELDALAATARGTGKPIDLDDDESARSSPANVGGLPRPGTAGSNTSPNRYSLKSVRDSARNSVRSSMIVPGGVYMSEKPGGQGHHLGNQASGSVRAPSPLTASASDGSLPKPSSPPKPQGGNQWQRGAGYD</sequence>
<feature type="transmembrane region" description="Helical" evidence="8">
    <location>
        <begin position="676"/>
        <end position="697"/>
    </location>
</feature>
<feature type="transmembrane region" description="Helical" evidence="8">
    <location>
        <begin position="455"/>
        <end position="476"/>
    </location>
</feature>
<feature type="compositionally biased region" description="Polar residues" evidence="7">
    <location>
        <begin position="951"/>
        <end position="961"/>
    </location>
</feature>
<evidence type="ECO:0000256" key="3">
    <source>
        <dbReference type="ARBA" id="ARBA00022692"/>
    </source>
</evidence>
<keyword evidence="3 8" id="KW-0812">Transmembrane</keyword>